<evidence type="ECO:0000313" key="6">
    <source>
        <dbReference type="Proteomes" id="UP000249557"/>
    </source>
</evidence>
<keyword evidence="2" id="KW-0547">Nucleotide-binding</keyword>
<dbReference type="InterPro" id="IPR027417">
    <property type="entry name" value="P-loop_NTPase"/>
</dbReference>
<organism evidence="5 6">
    <name type="scientific">Micavibrio aeruginosavorus</name>
    <dbReference type="NCBI Taxonomy" id="349221"/>
    <lineage>
        <taxon>Bacteria</taxon>
        <taxon>Pseudomonadati</taxon>
        <taxon>Bdellovibrionota</taxon>
        <taxon>Bdellovibrionia</taxon>
        <taxon>Bdellovibrionales</taxon>
        <taxon>Pseudobdellovibrionaceae</taxon>
        <taxon>Micavibrio</taxon>
    </lineage>
</organism>
<proteinExistence type="predicted"/>
<dbReference type="AlphaFoldDB" id="A0A2W5A6Y4"/>
<dbReference type="PANTHER" id="PTHR43023">
    <property type="entry name" value="PROTEIN TRIGALACTOSYLDIACYLGLYCEROL 3, CHLOROPLASTIC"/>
    <property type="match status" value="1"/>
</dbReference>
<evidence type="ECO:0000256" key="2">
    <source>
        <dbReference type="ARBA" id="ARBA00022741"/>
    </source>
</evidence>
<reference evidence="5 6" key="1">
    <citation type="submission" date="2017-08" db="EMBL/GenBank/DDBJ databases">
        <title>Infants hospitalized years apart are colonized by the same room-sourced microbial strains.</title>
        <authorList>
            <person name="Brooks B."/>
            <person name="Olm M.R."/>
            <person name="Firek B.A."/>
            <person name="Baker R."/>
            <person name="Thomas B.C."/>
            <person name="Morowitz M.J."/>
            <person name="Banfield J.F."/>
        </authorList>
    </citation>
    <scope>NUCLEOTIDE SEQUENCE [LARGE SCALE GENOMIC DNA]</scope>
    <source>
        <strain evidence="5">S2_018_000_R2_104</strain>
    </source>
</reference>
<evidence type="ECO:0000313" key="5">
    <source>
        <dbReference type="EMBL" id="PZO88962.1"/>
    </source>
</evidence>
<evidence type="ECO:0000259" key="4">
    <source>
        <dbReference type="PROSITE" id="PS50893"/>
    </source>
</evidence>
<sequence>MMNDTVIEVRGLVTRFGKQVVHDHLDMELKRGEIMGLVGGSGSGKSVLLRSILGLIKPAEGDIVVKARDGSTDEAYKNWGILFQNGALFSGLNVLDNIILPIREHYKLPESEMEALAVAKLGMVGLAPEVAYKKPSELSGGMVKRAALARALALDPEILFLDEPTAGLDPIAAASFDELIRTLRDLLGLSVLIITHDLDTLTSICDRIAMLVDKKITSGTLDDMMRSDHPWIKEYFTGPRMRAVLQEPGKV</sequence>
<dbReference type="InterPro" id="IPR003593">
    <property type="entry name" value="AAA+_ATPase"/>
</dbReference>
<evidence type="ECO:0000256" key="3">
    <source>
        <dbReference type="ARBA" id="ARBA00022840"/>
    </source>
</evidence>
<dbReference type="PROSITE" id="PS50893">
    <property type="entry name" value="ABC_TRANSPORTER_2"/>
    <property type="match status" value="1"/>
</dbReference>
<dbReference type="SMART" id="SM00382">
    <property type="entry name" value="AAA"/>
    <property type="match status" value="1"/>
</dbReference>
<dbReference type="Gene3D" id="3.40.50.300">
    <property type="entry name" value="P-loop containing nucleotide triphosphate hydrolases"/>
    <property type="match status" value="1"/>
</dbReference>
<dbReference type="Pfam" id="PF00005">
    <property type="entry name" value="ABC_tran"/>
    <property type="match status" value="1"/>
</dbReference>
<keyword evidence="3 5" id="KW-0067">ATP-binding</keyword>
<dbReference type="SUPFAM" id="SSF52540">
    <property type="entry name" value="P-loop containing nucleoside triphosphate hydrolases"/>
    <property type="match status" value="1"/>
</dbReference>
<accession>A0A2W5A6Y4</accession>
<comment type="caution">
    <text evidence="5">The sequence shown here is derived from an EMBL/GenBank/DDBJ whole genome shotgun (WGS) entry which is preliminary data.</text>
</comment>
<dbReference type="EMBL" id="QFNK01000003">
    <property type="protein sequence ID" value="PZO88962.1"/>
    <property type="molecule type" value="Genomic_DNA"/>
</dbReference>
<name>A0A2W5A6Y4_9BACT</name>
<dbReference type="Proteomes" id="UP000249557">
    <property type="component" value="Unassembled WGS sequence"/>
</dbReference>
<evidence type="ECO:0000256" key="1">
    <source>
        <dbReference type="ARBA" id="ARBA00022448"/>
    </source>
</evidence>
<dbReference type="InterPro" id="IPR003439">
    <property type="entry name" value="ABC_transporter-like_ATP-bd"/>
</dbReference>
<dbReference type="GO" id="GO:0005524">
    <property type="term" value="F:ATP binding"/>
    <property type="evidence" value="ECO:0007669"/>
    <property type="project" value="UniProtKB-KW"/>
</dbReference>
<feature type="domain" description="ABC transporter" evidence="4">
    <location>
        <begin position="7"/>
        <end position="237"/>
    </location>
</feature>
<protein>
    <submittedName>
        <fullName evidence="5">ABC transporter ATP-binding protein</fullName>
    </submittedName>
</protein>
<dbReference type="GO" id="GO:0016887">
    <property type="term" value="F:ATP hydrolysis activity"/>
    <property type="evidence" value="ECO:0007669"/>
    <property type="project" value="InterPro"/>
</dbReference>
<keyword evidence="1" id="KW-0813">Transport</keyword>
<gene>
    <name evidence="5" type="ORF">DI626_00435</name>
</gene>
<dbReference type="PANTHER" id="PTHR43023:SF3">
    <property type="entry name" value="PROTEIN TRIGALACTOSYLDIACYLGLYCEROL 3, CHLOROPLASTIC"/>
    <property type="match status" value="1"/>
</dbReference>